<name>A0ABW5ZIQ4_9BACL</name>
<proteinExistence type="predicted"/>
<dbReference type="Pfam" id="PF13091">
    <property type="entry name" value="PLDc_2"/>
    <property type="match status" value="1"/>
</dbReference>
<dbReference type="InterPro" id="IPR001650">
    <property type="entry name" value="Helicase_C-like"/>
</dbReference>
<feature type="domain" description="Helicase ATP-binding" evidence="1">
    <location>
        <begin position="236"/>
        <end position="388"/>
    </location>
</feature>
<dbReference type="CDD" id="cd18799">
    <property type="entry name" value="SF2_C_EcoAI-like"/>
    <property type="match status" value="1"/>
</dbReference>
<feature type="domain" description="Helicase C-terminal" evidence="2">
    <location>
        <begin position="432"/>
        <end position="588"/>
    </location>
</feature>
<dbReference type="SUPFAM" id="SSF52540">
    <property type="entry name" value="P-loop containing nucleoside triphosphate hydrolases"/>
    <property type="match status" value="1"/>
</dbReference>
<reference evidence="4" key="1">
    <citation type="journal article" date="2019" name="Int. J. Syst. Evol. Microbiol.">
        <title>The Global Catalogue of Microorganisms (GCM) 10K type strain sequencing project: providing services to taxonomists for standard genome sequencing and annotation.</title>
        <authorList>
            <consortium name="The Broad Institute Genomics Platform"/>
            <consortium name="The Broad Institute Genome Sequencing Center for Infectious Disease"/>
            <person name="Wu L."/>
            <person name="Ma J."/>
        </authorList>
    </citation>
    <scope>NUCLEOTIDE SEQUENCE [LARGE SCALE GENOMIC DNA]</scope>
    <source>
        <strain evidence="4">KCTC 13528</strain>
    </source>
</reference>
<keyword evidence="4" id="KW-1185">Reference proteome</keyword>
<dbReference type="SMART" id="SM00487">
    <property type="entry name" value="DEXDc"/>
    <property type="match status" value="1"/>
</dbReference>
<dbReference type="InterPro" id="IPR021835">
    <property type="entry name" value="DUF3427"/>
</dbReference>
<dbReference type="Gene3D" id="3.40.50.300">
    <property type="entry name" value="P-loop containing nucleotide triphosphate hydrolases"/>
    <property type="match status" value="2"/>
</dbReference>
<dbReference type="PROSITE" id="PS51192">
    <property type="entry name" value="HELICASE_ATP_BIND_1"/>
    <property type="match status" value="1"/>
</dbReference>
<evidence type="ECO:0000313" key="3">
    <source>
        <dbReference type="EMBL" id="MFD2912825.1"/>
    </source>
</evidence>
<dbReference type="InterPro" id="IPR014001">
    <property type="entry name" value="Helicase_ATP-bd"/>
</dbReference>
<dbReference type="EMBL" id="JBHUPG010000023">
    <property type="protein sequence ID" value="MFD2912825.1"/>
    <property type="molecule type" value="Genomic_DNA"/>
</dbReference>
<dbReference type="CDD" id="cd09204">
    <property type="entry name" value="PLDc_N_DEXD_b2"/>
    <property type="match status" value="1"/>
</dbReference>
<gene>
    <name evidence="3" type="ORF">ACFS5P_13130</name>
</gene>
<dbReference type="Pfam" id="PF11907">
    <property type="entry name" value="DUF3427"/>
    <property type="match status" value="1"/>
</dbReference>
<dbReference type="SUPFAM" id="SSF56024">
    <property type="entry name" value="Phospholipase D/nuclease"/>
    <property type="match status" value="1"/>
</dbReference>
<evidence type="ECO:0000313" key="4">
    <source>
        <dbReference type="Proteomes" id="UP001597561"/>
    </source>
</evidence>
<dbReference type="Proteomes" id="UP001597561">
    <property type="component" value="Unassembled WGS sequence"/>
</dbReference>
<dbReference type="PANTHER" id="PTHR47396:SF1">
    <property type="entry name" value="ATP-DEPENDENT HELICASE IRC3-RELATED"/>
    <property type="match status" value="1"/>
</dbReference>
<organism evidence="3 4">
    <name type="scientific">Jeotgalibacillus terrae</name>
    <dbReference type="NCBI Taxonomy" id="587735"/>
    <lineage>
        <taxon>Bacteria</taxon>
        <taxon>Bacillati</taxon>
        <taxon>Bacillota</taxon>
        <taxon>Bacilli</taxon>
        <taxon>Bacillales</taxon>
        <taxon>Caryophanaceae</taxon>
        <taxon>Jeotgalibacillus</taxon>
    </lineage>
</organism>
<dbReference type="InterPro" id="IPR027417">
    <property type="entry name" value="P-loop_NTPase"/>
</dbReference>
<evidence type="ECO:0000259" key="1">
    <source>
        <dbReference type="PROSITE" id="PS51192"/>
    </source>
</evidence>
<dbReference type="CDD" id="cd18032">
    <property type="entry name" value="DEXHc_RE_I_III_res"/>
    <property type="match status" value="1"/>
</dbReference>
<dbReference type="Pfam" id="PF26350">
    <property type="entry name" value="DUF8090"/>
    <property type="match status" value="1"/>
</dbReference>
<accession>A0ABW5ZIQ4</accession>
<dbReference type="PANTHER" id="PTHR47396">
    <property type="entry name" value="TYPE I RESTRICTION ENZYME ECOKI R PROTEIN"/>
    <property type="match status" value="1"/>
</dbReference>
<protein>
    <submittedName>
        <fullName evidence="3">DUF3427 domain-containing protein</fullName>
    </submittedName>
</protein>
<sequence>MNQMIKQLQHSLEKGFINRNHTKFSRFQPELLVNQPGKRQDVLTSLTDELKACQSFLFSVAFITESGLATLKSYLLDLHEKGIKGKILTSTYQYFNQPKIFRELLKLKNVEVRIAEVEGFHSKGYIFQHDEYYSLIVGSSNLTANALKVNYEWNVKMTSHENGDIVHHFRDQFQGMWEQSVILNSQWIENYEKAFYEQLPDRVAEFPGTYTVNKVKDALEIDPNKMQDAALQGIADIRHSNEKRALIVSATGTGKTYLAAFDVRRVRPKRMLFVVHREQILKKAKADFQRVLGGDETEFGILSGTSRDTTAKYLFATVQTMSKPETMAQFDPEVFDYILIDESHRAGSQTYQRMIDYFKPAFMLGMTATPERTDGYDLFKLFHYNIAYEIRLQEALEEDMLCPFHYFGVTDLEIDGTERETELFSHLLSEERVNQILEKTDYYGHSGGRVCGLMFCSSKREAYALSLELNKRGYRTTALTGDDSQDKRSEEVTRLEEGQLDYILTVDIFNEGIDIPSVNQVVMLRQTESSIIFIQQLGRGLRKHDTKDFVTVIDFIGNYQNNYLIPIALSGDRSQNKDAVRRKMIDRSYIKGTSTINFEAIAKERVYASIQQAKLTHMSVMKDAYQELKNRIGRIPMMEDFYDHHSIDPVVIADKKDHYGTFLTVMKEETPALSQHHHQVLTFLSKEILSGKRIHEALLLWNLIEADKINVASFKEILEREGARSDINTVKSMDRVLNLTFFKTADQIKYGNEPLIVLKDDQYTLSGKLKELLENQWFEKLVKDVLAVSLKRGKRYDQSVPLTRLQKYSRKDACWLLNWDKDEQSTIYGYKTKHKTCPIFVTYHKQDDVEASVNYGDTFINPEVFHWYTRSRRRMTSSEVLEITESQKRGNTLHLFVKKDDDEGGDFYYAGEVTPDSGSVEETVMQSGDESLPVVTMNLMLKESIDRQIYDYLHEQT</sequence>
<evidence type="ECO:0000259" key="2">
    <source>
        <dbReference type="PROSITE" id="PS51194"/>
    </source>
</evidence>
<dbReference type="InterPro" id="IPR050742">
    <property type="entry name" value="Helicase_Restrict-Modif_Enz"/>
</dbReference>
<dbReference type="InterPro" id="IPR006935">
    <property type="entry name" value="Helicase/UvrB_N"/>
</dbReference>
<dbReference type="PROSITE" id="PS51194">
    <property type="entry name" value="HELICASE_CTER"/>
    <property type="match status" value="1"/>
</dbReference>
<dbReference type="InterPro" id="IPR058403">
    <property type="entry name" value="DUF8090"/>
</dbReference>
<dbReference type="Pfam" id="PF00271">
    <property type="entry name" value="Helicase_C"/>
    <property type="match status" value="1"/>
</dbReference>
<dbReference type="SMART" id="SM00490">
    <property type="entry name" value="HELICc"/>
    <property type="match status" value="1"/>
</dbReference>
<comment type="caution">
    <text evidence="3">The sequence shown here is derived from an EMBL/GenBank/DDBJ whole genome shotgun (WGS) entry which is preliminary data.</text>
</comment>
<dbReference type="RefSeq" id="WP_204730920.1">
    <property type="nucleotide sequence ID" value="NZ_JAFBDK010000029.1"/>
</dbReference>
<dbReference type="Gene3D" id="3.30.870.10">
    <property type="entry name" value="Endonuclease Chain A"/>
    <property type="match status" value="1"/>
</dbReference>
<dbReference type="InterPro" id="IPR025202">
    <property type="entry name" value="PLD-like_dom"/>
</dbReference>
<dbReference type="Pfam" id="PF04851">
    <property type="entry name" value="ResIII"/>
    <property type="match status" value="1"/>
</dbReference>